<dbReference type="EMBL" id="KV750338">
    <property type="protein sequence ID" value="OCL05236.1"/>
    <property type="molecule type" value="Genomic_DNA"/>
</dbReference>
<name>A0A8E2EUR6_9PEZI</name>
<proteinExistence type="predicted"/>
<dbReference type="SUPFAM" id="SSF48403">
    <property type="entry name" value="Ankyrin repeat"/>
    <property type="match status" value="1"/>
</dbReference>
<gene>
    <name evidence="1" type="ORF">AOQ84DRAFT_379789</name>
</gene>
<protein>
    <submittedName>
        <fullName evidence="1">Uncharacterized protein</fullName>
    </submittedName>
</protein>
<organism evidence="1 2">
    <name type="scientific">Glonium stellatum</name>
    <dbReference type="NCBI Taxonomy" id="574774"/>
    <lineage>
        <taxon>Eukaryota</taxon>
        <taxon>Fungi</taxon>
        <taxon>Dikarya</taxon>
        <taxon>Ascomycota</taxon>
        <taxon>Pezizomycotina</taxon>
        <taxon>Dothideomycetes</taxon>
        <taxon>Pleosporomycetidae</taxon>
        <taxon>Gloniales</taxon>
        <taxon>Gloniaceae</taxon>
        <taxon>Glonium</taxon>
    </lineage>
</organism>
<reference evidence="1 2" key="1">
    <citation type="journal article" date="2016" name="Nat. Commun.">
        <title>Ectomycorrhizal ecology is imprinted in the genome of the dominant symbiotic fungus Cenococcum geophilum.</title>
        <authorList>
            <consortium name="DOE Joint Genome Institute"/>
            <person name="Peter M."/>
            <person name="Kohler A."/>
            <person name="Ohm R.A."/>
            <person name="Kuo A."/>
            <person name="Krutzmann J."/>
            <person name="Morin E."/>
            <person name="Arend M."/>
            <person name="Barry K.W."/>
            <person name="Binder M."/>
            <person name="Choi C."/>
            <person name="Clum A."/>
            <person name="Copeland A."/>
            <person name="Grisel N."/>
            <person name="Haridas S."/>
            <person name="Kipfer T."/>
            <person name="LaButti K."/>
            <person name="Lindquist E."/>
            <person name="Lipzen A."/>
            <person name="Maire R."/>
            <person name="Meier B."/>
            <person name="Mihaltcheva S."/>
            <person name="Molinier V."/>
            <person name="Murat C."/>
            <person name="Poggeler S."/>
            <person name="Quandt C.A."/>
            <person name="Sperisen C."/>
            <person name="Tritt A."/>
            <person name="Tisserant E."/>
            <person name="Crous P.W."/>
            <person name="Henrissat B."/>
            <person name="Nehls U."/>
            <person name="Egli S."/>
            <person name="Spatafora J.W."/>
            <person name="Grigoriev I.V."/>
            <person name="Martin F.M."/>
        </authorList>
    </citation>
    <scope>NUCLEOTIDE SEQUENCE [LARGE SCALE GENOMIC DNA]</scope>
    <source>
        <strain evidence="1 2">CBS 207.34</strain>
    </source>
</reference>
<dbReference type="Pfam" id="PF12796">
    <property type="entry name" value="Ank_2"/>
    <property type="match status" value="1"/>
</dbReference>
<accession>A0A8E2EUR6</accession>
<dbReference type="Proteomes" id="UP000250140">
    <property type="component" value="Unassembled WGS sequence"/>
</dbReference>
<dbReference type="InterPro" id="IPR036770">
    <property type="entry name" value="Ankyrin_rpt-contain_sf"/>
</dbReference>
<sequence length="162" mass="17425">MPLHLQAGKKQTEVALQLFDQDSNADARGRYKGTGLNYATLNLRDKLVSIFLSWSVIDALGTDNQRTALDLAVIYGHIEAVNQLVDKSIGKRRSGDERIISVLSNAAFRGQAEVAETFPDKSVVVDNVAMLGVAKPNQEESMDILLKHGAGGDSGDVSGRTA</sequence>
<dbReference type="AlphaFoldDB" id="A0A8E2EUR6"/>
<dbReference type="Gene3D" id="1.25.40.20">
    <property type="entry name" value="Ankyrin repeat-containing domain"/>
    <property type="match status" value="1"/>
</dbReference>
<keyword evidence="2" id="KW-1185">Reference proteome</keyword>
<evidence type="ECO:0000313" key="1">
    <source>
        <dbReference type="EMBL" id="OCL05236.1"/>
    </source>
</evidence>
<dbReference type="InterPro" id="IPR002110">
    <property type="entry name" value="Ankyrin_rpt"/>
</dbReference>
<evidence type="ECO:0000313" key="2">
    <source>
        <dbReference type="Proteomes" id="UP000250140"/>
    </source>
</evidence>